<keyword evidence="3" id="KW-1185">Reference proteome</keyword>
<organism evidence="2">
    <name type="scientific">Oryza nivara</name>
    <name type="common">Indian wild rice</name>
    <name type="synonym">Oryza sativa f. spontanea</name>
    <dbReference type="NCBI Taxonomy" id="4536"/>
    <lineage>
        <taxon>Eukaryota</taxon>
        <taxon>Viridiplantae</taxon>
        <taxon>Streptophyta</taxon>
        <taxon>Embryophyta</taxon>
        <taxon>Tracheophyta</taxon>
        <taxon>Spermatophyta</taxon>
        <taxon>Magnoliopsida</taxon>
        <taxon>Liliopsida</taxon>
        <taxon>Poales</taxon>
        <taxon>Poaceae</taxon>
        <taxon>BOP clade</taxon>
        <taxon>Oryzoideae</taxon>
        <taxon>Oryzeae</taxon>
        <taxon>Oryzinae</taxon>
        <taxon>Oryza</taxon>
    </lineage>
</organism>
<name>A0A0E0ITR3_ORYNI</name>
<dbReference type="HOGENOM" id="CLU_2254461_0_0_1"/>
<sequence length="104" mass="11355">MENARIGANFQPIKLLQAPATNIADENADDKNVRELLDMNPHKNRKQKAIIISDDITLPLAASIPNSSTKKRTRPLQASPTAKKLFTDDGAQEKEATDSLSDTA</sequence>
<evidence type="ECO:0000256" key="1">
    <source>
        <dbReference type="SAM" id="MobiDB-lite"/>
    </source>
</evidence>
<dbReference type="STRING" id="4536.A0A0E0ITR3"/>
<evidence type="ECO:0000313" key="2">
    <source>
        <dbReference type="EnsemblPlants" id="ONIVA10G13850.1"/>
    </source>
</evidence>
<dbReference type="AlphaFoldDB" id="A0A0E0ITR3"/>
<feature type="region of interest" description="Disordered" evidence="1">
    <location>
        <begin position="62"/>
        <end position="104"/>
    </location>
</feature>
<evidence type="ECO:0000313" key="3">
    <source>
        <dbReference type="Proteomes" id="UP000006591"/>
    </source>
</evidence>
<proteinExistence type="predicted"/>
<protein>
    <submittedName>
        <fullName evidence="2">Uncharacterized protein</fullName>
    </submittedName>
</protein>
<dbReference type="Proteomes" id="UP000006591">
    <property type="component" value="Chromosome 10"/>
</dbReference>
<accession>A0A0E0ITR3</accession>
<reference evidence="2" key="2">
    <citation type="submission" date="2018-04" db="EMBL/GenBank/DDBJ databases">
        <title>OnivRS2 (Oryza nivara Reference Sequence Version 2).</title>
        <authorList>
            <person name="Zhang J."/>
            <person name="Kudrna D."/>
            <person name="Lee S."/>
            <person name="Talag J."/>
            <person name="Rajasekar S."/>
            <person name="Welchert J."/>
            <person name="Hsing Y.-I."/>
            <person name="Wing R.A."/>
        </authorList>
    </citation>
    <scope>NUCLEOTIDE SEQUENCE [LARGE SCALE GENOMIC DNA]</scope>
</reference>
<reference evidence="2" key="1">
    <citation type="submission" date="2015-04" db="UniProtKB">
        <authorList>
            <consortium name="EnsemblPlants"/>
        </authorList>
    </citation>
    <scope>IDENTIFICATION</scope>
    <source>
        <strain evidence="2">SL10</strain>
    </source>
</reference>
<dbReference type="EnsemblPlants" id="ONIVA10G13850.1">
    <property type="protein sequence ID" value="ONIVA10G13850.1"/>
    <property type="gene ID" value="ONIVA10G13850"/>
</dbReference>
<feature type="compositionally biased region" description="Basic and acidic residues" evidence="1">
    <location>
        <begin position="85"/>
        <end position="97"/>
    </location>
</feature>
<dbReference type="Gramene" id="ONIVA10G13850.1">
    <property type="protein sequence ID" value="ONIVA10G13850.1"/>
    <property type="gene ID" value="ONIVA10G13850"/>
</dbReference>